<dbReference type="Proteomes" id="UP001472677">
    <property type="component" value="Unassembled WGS sequence"/>
</dbReference>
<gene>
    <name evidence="2" type="ORF">V6N12_024269</name>
</gene>
<name>A0ABR2G030_9ROSI</name>
<protein>
    <submittedName>
        <fullName evidence="2">Uncharacterized protein</fullName>
    </submittedName>
</protein>
<evidence type="ECO:0000313" key="2">
    <source>
        <dbReference type="EMBL" id="KAK8589879.1"/>
    </source>
</evidence>
<keyword evidence="3" id="KW-1185">Reference proteome</keyword>
<accession>A0ABR2G030</accession>
<feature type="compositionally biased region" description="Low complexity" evidence="1">
    <location>
        <begin position="16"/>
        <end position="25"/>
    </location>
</feature>
<sequence>MTQPELVPVSSDGERSAGSSSAIKSTSIPLVPGVAQLWGDERKSGSSFVISDLVTQGGPSSDVQSIRTTCVEMPVNDGTGPSQGYKAGSLVAALNHEHAAASESRVDTVVHHSPNVVQLGVGTTTVLSESTADLVPSERRMSECANVVDSEVASCSNIHPMG</sequence>
<organism evidence="2 3">
    <name type="scientific">Hibiscus sabdariffa</name>
    <name type="common">roselle</name>
    <dbReference type="NCBI Taxonomy" id="183260"/>
    <lineage>
        <taxon>Eukaryota</taxon>
        <taxon>Viridiplantae</taxon>
        <taxon>Streptophyta</taxon>
        <taxon>Embryophyta</taxon>
        <taxon>Tracheophyta</taxon>
        <taxon>Spermatophyta</taxon>
        <taxon>Magnoliopsida</taxon>
        <taxon>eudicotyledons</taxon>
        <taxon>Gunneridae</taxon>
        <taxon>Pentapetalae</taxon>
        <taxon>rosids</taxon>
        <taxon>malvids</taxon>
        <taxon>Malvales</taxon>
        <taxon>Malvaceae</taxon>
        <taxon>Malvoideae</taxon>
        <taxon>Hibiscus</taxon>
    </lineage>
</organism>
<feature type="region of interest" description="Disordered" evidence="1">
    <location>
        <begin position="1"/>
        <end position="25"/>
    </location>
</feature>
<proteinExistence type="predicted"/>
<evidence type="ECO:0000313" key="3">
    <source>
        <dbReference type="Proteomes" id="UP001472677"/>
    </source>
</evidence>
<comment type="caution">
    <text evidence="2">The sequence shown here is derived from an EMBL/GenBank/DDBJ whole genome shotgun (WGS) entry which is preliminary data.</text>
</comment>
<dbReference type="EMBL" id="JBBPBM010000004">
    <property type="protein sequence ID" value="KAK8589879.1"/>
    <property type="molecule type" value="Genomic_DNA"/>
</dbReference>
<evidence type="ECO:0000256" key="1">
    <source>
        <dbReference type="SAM" id="MobiDB-lite"/>
    </source>
</evidence>
<reference evidence="2 3" key="1">
    <citation type="journal article" date="2024" name="G3 (Bethesda)">
        <title>Genome assembly of Hibiscus sabdariffa L. provides insights into metabolisms of medicinal natural products.</title>
        <authorList>
            <person name="Kim T."/>
        </authorList>
    </citation>
    <scope>NUCLEOTIDE SEQUENCE [LARGE SCALE GENOMIC DNA]</scope>
    <source>
        <strain evidence="2">TK-2024</strain>
        <tissue evidence="2">Old leaves</tissue>
    </source>
</reference>